<comment type="caution">
    <text evidence="1">The sequence shown here is derived from an EMBL/GenBank/DDBJ whole genome shotgun (WGS) entry which is preliminary data.</text>
</comment>
<reference evidence="1 2" key="1">
    <citation type="submission" date="2020-03" db="EMBL/GenBank/DDBJ databases">
        <title>Genomic Encyclopedia of Type Strains, Phase IV (KMG-IV): sequencing the most valuable type-strain genomes for metagenomic binning, comparative biology and taxonomic classification.</title>
        <authorList>
            <person name="Goeker M."/>
        </authorList>
    </citation>
    <scope>NUCLEOTIDE SEQUENCE [LARGE SCALE GENOMIC DNA]</scope>
    <source>
        <strain evidence="1 2">DSM 101599</strain>
    </source>
</reference>
<protein>
    <submittedName>
        <fullName evidence="1">Beta-galactosidase/beta-glucuronidase</fullName>
    </submittedName>
</protein>
<dbReference type="EMBL" id="JAASQL010000005">
    <property type="protein sequence ID" value="NIJ46333.1"/>
    <property type="molecule type" value="Genomic_DNA"/>
</dbReference>
<sequence length="41" mass="4981">MSVRVDHSRYTDSRWYTRSGIFRNVQLLITDKLHIPVRIHI</sequence>
<keyword evidence="2" id="KW-1185">Reference proteome</keyword>
<organism evidence="1 2">
    <name type="scientific">Wenyingzhuangia heitensis</name>
    <dbReference type="NCBI Taxonomy" id="1487859"/>
    <lineage>
        <taxon>Bacteria</taxon>
        <taxon>Pseudomonadati</taxon>
        <taxon>Bacteroidota</taxon>
        <taxon>Flavobacteriia</taxon>
        <taxon>Flavobacteriales</taxon>
        <taxon>Flavobacteriaceae</taxon>
        <taxon>Wenyingzhuangia</taxon>
    </lineage>
</organism>
<proteinExistence type="predicted"/>
<gene>
    <name evidence="1" type="ORF">FHR24_002817</name>
</gene>
<dbReference type="RefSeq" id="WP_262886529.1">
    <property type="nucleotide sequence ID" value="NZ_JAASQL010000005.1"/>
</dbReference>
<evidence type="ECO:0000313" key="1">
    <source>
        <dbReference type="EMBL" id="NIJ46333.1"/>
    </source>
</evidence>
<name>A0ABX0UBY4_9FLAO</name>
<dbReference type="Proteomes" id="UP000745859">
    <property type="component" value="Unassembled WGS sequence"/>
</dbReference>
<dbReference type="SUPFAM" id="SSF49785">
    <property type="entry name" value="Galactose-binding domain-like"/>
    <property type="match status" value="1"/>
</dbReference>
<dbReference type="InterPro" id="IPR008979">
    <property type="entry name" value="Galactose-bd-like_sf"/>
</dbReference>
<dbReference type="Gene3D" id="2.60.120.260">
    <property type="entry name" value="Galactose-binding domain-like"/>
    <property type="match status" value="1"/>
</dbReference>
<accession>A0ABX0UBY4</accession>
<evidence type="ECO:0000313" key="2">
    <source>
        <dbReference type="Proteomes" id="UP000745859"/>
    </source>
</evidence>